<sequence>MHENSPQDAELRPSQRGYTPGAHPAPFYGDDEIDLTELAKTLWESRWLIAAITGAFAVVALVVALMLPNYYTSKAVLAPADAAGGSDLAKLAGQFGGLASLAGINLGEGGADKTTLALEVLKSRAFITGFIRRHELEVPLLAAKGWNAELREWVIDQEIYNSSTRQWVRNVRPPKQPSPSDWELYEVFMEEVMNVTKDASTGIVTVSVELMSPQDAKLWATWLVEDLNNHMRRNDINDAQKSIDYLNTQIGKTVVAEMQQVLYALVEQQTQTMMLAQVRDEYTFKVVDPPVIPEEESRPQRLLICIIATMVGAFLALAAALLRKSFEAMGKSQVDV</sequence>
<organism evidence="10 11">
    <name type="scientific">Litorivivens lipolytica</name>
    <dbReference type="NCBI Taxonomy" id="1524264"/>
    <lineage>
        <taxon>Bacteria</taxon>
        <taxon>Pseudomonadati</taxon>
        <taxon>Pseudomonadota</taxon>
        <taxon>Gammaproteobacteria</taxon>
        <taxon>Litorivivens</taxon>
    </lineage>
</organism>
<dbReference type="PANTHER" id="PTHR32309">
    <property type="entry name" value="TYROSINE-PROTEIN KINASE"/>
    <property type="match status" value="1"/>
</dbReference>
<evidence type="ECO:0000256" key="1">
    <source>
        <dbReference type="ARBA" id="ARBA00004651"/>
    </source>
</evidence>
<dbReference type="InterPro" id="IPR003856">
    <property type="entry name" value="LPS_length_determ_N"/>
</dbReference>
<reference evidence="10 11" key="1">
    <citation type="submission" date="2020-08" db="EMBL/GenBank/DDBJ databases">
        <title>Genomic Encyclopedia of Type Strains, Phase III (KMG-III): the genomes of soil and plant-associated and newly described type strains.</title>
        <authorList>
            <person name="Whitman W."/>
        </authorList>
    </citation>
    <scope>NUCLEOTIDE SEQUENCE [LARGE SCALE GENOMIC DNA]</scope>
    <source>
        <strain evidence="10 11">CECT 8654</strain>
    </source>
</reference>
<dbReference type="GO" id="GO:0005886">
    <property type="term" value="C:plasma membrane"/>
    <property type="evidence" value="ECO:0007669"/>
    <property type="project" value="UniProtKB-SubCell"/>
</dbReference>
<comment type="caution">
    <text evidence="10">The sequence shown here is derived from an EMBL/GenBank/DDBJ whole genome shotgun (WGS) entry which is preliminary data.</text>
</comment>
<feature type="domain" description="Tyrosine-protein kinase G-rich" evidence="9">
    <location>
        <begin position="257"/>
        <end position="324"/>
    </location>
</feature>
<dbReference type="GO" id="GO:0004713">
    <property type="term" value="F:protein tyrosine kinase activity"/>
    <property type="evidence" value="ECO:0007669"/>
    <property type="project" value="TreeGrafter"/>
</dbReference>
<dbReference type="Proteomes" id="UP000537130">
    <property type="component" value="Unassembled WGS sequence"/>
</dbReference>
<dbReference type="InterPro" id="IPR032807">
    <property type="entry name" value="GNVR"/>
</dbReference>
<feature type="domain" description="Polysaccharide chain length determinant N-terminal" evidence="8">
    <location>
        <begin position="31"/>
        <end position="131"/>
    </location>
</feature>
<feature type="region of interest" description="Disordered" evidence="6">
    <location>
        <begin position="1"/>
        <end position="23"/>
    </location>
</feature>
<accession>A0A7W4W7A3</accession>
<evidence type="ECO:0000256" key="3">
    <source>
        <dbReference type="ARBA" id="ARBA00022692"/>
    </source>
</evidence>
<evidence type="ECO:0000256" key="7">
    <source>
        <dbReference type="SAM" id="Phobius"/>
    </source>
</evidence>
<keyword evidence="11" id="KW-1185">Reference proteome</keyword>
<protein>
    <submittedName>
        <fullName evidence="10">Capsular polysaccharide biosynthesis protein</fullName>
    </submittedName>
</protein>
<name>A0A7W4W7A3_9GAMM</name>
<dbReference type="AlphaFoldDB" id="A0A7W4W7A3"/>
<feature type="transmembrane region" description="Helical" evidence="7">
    <location>
        <begin position="302"/>
        <end position="322"/>
    </location>
</feature>
<gene>
    <name evidence="10" type="ORF">FHR99_003077</name>
</gene>
<evidence type="ECO:0000313" key="11">
    <source>
        <dbReference type="Proteomes" id="UP000537130"/>
    </source>
</evidence>
<keyword evidence="2" id="KW-1003">Cell membrane</keyword>
<keyword evidence="5 7" id="KW-0472">Membrane</keyword>
<evidence type="ECO:0000256" key="6">
    <source>
        <dbReference type="SAM" id="MobiDB-lite"/>
    </source>
</evidence>
<evidence type="ECO:0000313" key="10">
    <source>
        <dbReference type="EMBL" id="MBB3048803.1"/>
    </source>
</evidence>
<evidence type="ECO:0000256" key="4">
    <source>
        <dbReference type="ARBA" id="ARBA00022989"/>
    </source>
</evidence>
<evidence type="ECO:0000259" key="8">
    <source>
        <dbReference type="Pfam" id="PF02706"/>
    </source>
</evidence>
<dbReference type="EMBL" id="JACHWY010000003">
    <property type="protein sequence ID" value="MBB3048803.1"/>
    <property type="molecule type" value="Genomic_DNA"/>
</dbReference>
<dbReference type="Pfam" id="PF02706">
    <property type="entry name" value="Wzz"/>
    <property type="match status" value="1"/>
</dbReference>
<feature type="compositionally biased region" description="Basic and acidic residues" evidence="6">
    <location>
        <begin position="1"/>
        <end position="13"/>
    </location>
</feature>
<evidence type="ECO:0000259" key="9">
    <source>
        <dbReference type="Pfam" id="PF13807"/>
    </source>
</evidence>
<keyword evidence="4 7" id="KW-1133">Transmembrane helix</keyword>
<evidence type="ECO:0000256" key="2">
    <source>
        <dbReference type="ARBA" id="ARBA00022475"/>
    </source>
</evidence>
<dbReference type="PANTHER" id="PTHR32309:SF13">
    <property type="entry name" value="FERRIC ENTEROBACTIN TRANSPORT PROTEIN FEPE"/>
    <property type="match status" value="1"/>
</dbReference>
<dbReference type="InterPro" id="IPR050445">
    <property type="entry name" value="Bact_polysacc_biosynth/exp"/>
</dbReference>
<dbReference type="RefSeq" id="WP_183411565.1">
    <property type="nucleotide sequence ID" value="NZ_JACHWY010000003.1"/>
</dbReference>
<comment type="subcellular location">
    <subcellularLocation>
        <location evidence="1">Cell membrane</location>
        <topology evidence="1">Multi-pass membrane protein</topology>
    </subcellularLocation>
</comment>
<feature type="transmembrane region" description="Helical" evidence="7">
    <location>
        <begin position="47"/>
        <end position="67"/>
    </location>
</feature>
<dbReference type="Pfam" id="PF13807">
    <property type="entry name" value="GNVR"/>
    <property type="match status" value="1"/>
</dbReference>
<evidence type="ECO:0000256" key="5">
    <source>
        <dbReference type="ARBA" id="ARBA00023136"/>
    </source>
</evidence>
<proteinExistence type="predicted"/>
<keyword evidence="3 7" id="KW-0812">Transmembrane</keyword>